<dbReference type="Proteomes" id="UP000251960">
    <property type="component" value="Chromosome 1"/>
</dbReference>
<sequence length="25" mass="2797">MLVVIRSRESTTTTKSFCPKQVEVG</sequence>
<dbReference type="AlphaFoldDB" id="A0A317Y7G9"/>
<dbReference type="EMBL" id="NCVQ01000001">
    <property type="protein sequence ID" value="PWZ53721.1"/>
    <property type="molecule type" value="Genomic_DNA"/>
</dbReference>
<protein>
    <submittedName>
        <fullName evidence="1">Uncharacterized protein</fullName>
    </submittedName>
</protein>
<comment type="caution">
    <text evidence="1">The sequence shown here is derived from an EMBL/GenBank/DDBJ whole genome shotgun (WGS) entry which is preliminary data.</text>
</comment>
<accession>A0A317Y7G9</accession>
<organism evidence="1">
    <name type="scientific">Zea mays</name>
    <name type="common">Maize</name>
    <dbReference type="NCBI Taxonomy" id="4577"/>
    <lineage>
        <taxon>Eukaryota</taxon>
        <taxon>Viridiplantae</taxon>
        <taxon>Streptophyta</taxon>
        <taxon>Embryophyta</taxon>
        <taxon>Tracheophyta</taxon>
        <taxon>Spermatophyta</taxon>
        <taxon>Magnoliopsida</taxon>
        <taxon>Liliopsida</taxon>
        <taxon>Poales</taxon>
        <taxon>Poaceae</taxon>
        <taxon>PACMAD clade</taxon>
        <taxon>Panicoideae</taxon>
        <taxon>Andropogonodae</taxon>
        <taxon>Andropogoneae</taxon>
        <taxon>Tripsacinae</taxon>
        <taxon>Zea</taxon>
    </lineage>
</organism>
<name>A0A317Y7G9_MAIZE</name>
<evidence type="ECO:0000313" key="1">
    <source>
        <dbReference type="EMBL" id="PWZ53721.1"/>
    </source>
</evidence>
<gene>
    <name evidence="1" type="ORF">Zm00014a_004740</name>
</gene>
<proteinExistence type="predicted"/>
<reference evidence="1" key="1">
    <citation type="journal article" date="2018" name="Nat. Genet.">
        <title>Extensive intraspecific gene order and gene structural variations between Mo17 and other maize genomes.</title>
        <authorList>
            <person name="Sun S."/>
            <person name="Zhou Y."/>
            <person name="Chen J."/>
            <person name="Shi J."/>
            <person name="Zhao H."/>
            <person name="Zhao H."/>
            <person name="Song W."/>
            <person name="Zhang M."/>
            <person name="Cui Y."/>
            <person name="Dong X."/>
            <person name="Liu H."/>
            <person name="Ma X."/>
            <person name="Jiao Y."/>
            <person name="Wang B."/>
            <person name="Wei X."/>
            <person name="Stein J.C."/>
            <person name="Glaubitz J.C."/>
            <person name="Lu F."/>
            <person name="Yu G."/>
            <person name="Liang C."/>
            <person name="Fengler K."/>
            <person name="Li B."/>
            <person name="Rafalski A."/>
            <person name="Schnable P.S."/>
            <person name="Ware D.H."/>
            <person name="Buckler E.S."/>
            <person name="Lai J."/>
        </authorList>
    </citation>
    <scope>NUCLEOTIDE SEQUENCE [LARGE SCALE GENOMIC DNA]</scope>
    <source>
        <tissue evidence="1">Seedling</tissue>
    </source>
</reference>